<dbReference type="PROSITE" id="PS50893">
    <property type="entry name" value="ABC_TRANSPORTER_2"/>
    <property type="match status" value="1"/>
</dbReference>
<dbReference type="SUPFAM" id="SSF52540">
    <property type="entry name" value="P-loop containing nucleoside triphosphate hydrolases"/>
    <property type="match status" value="1"/>
</dbReference>
<sequence length="230" mass="24391">MPTAESPSVAVATRELTKAYGELVALSPLTLSIASGERVVLVGTNGSGKTTLLRMVAGLLDPSGGEAEVAGDPAGSIDARAALSYLPDDPVLYDDLSLAEHVEFIARLHETDGWQDRSAYLVDRLGLTSRLDDLPARFSRGLRQKTSLVLSLVRPFEVLVVDEPFVGLDQSGRAALLELLDEAADSGATVVVATHQLDYVERATRCVALRDGELTHDGPADQATVAKLLS</sequence>
<keyword evidence="3" id="KW-0067">ATP-binding</keyword>
<dbReference type="GO" id="GO:0005524">
    <property type="term" value="F:ATP binding"/>
    <property type="evidence" value="ECO:0007669"/>
    <property type="project" value="UniProtKB-KW"/>
</dbReference>
<name>A0A6J4I5G6_9ACTN</name>
<dbReference type="InterPro" id="IPR003439">
    <property type="entry name" value="ABC_transporter-like_ATP-bd"/>
</dbReference>
<protein>
    <recommendedName>
        <fullName evidence="4">ABC transporter domain-containing protein</fullName>
    </recommendedName>
</protein>
<dbReference type="AlphaFoldDB" id="A0A6J4I5G6"/>
<dbReference type="GO" id="GO:0016887">
    <property type="term" value="F:ATP hydrolysis activity"/>
    <property type="evidence" value="ECO:0007669"/>
    <property type="project" value="InterPro"/>
</dbReference>
<proteinExistence type="predicted"/>
<dbReference type="PANTHER" id="PTHR42939">
    <property type="entry name" value="ABC TRANSPORTER ATP-BINDING PROTEIN ALBC-RELATED"/>
    <property type="match status" value="1"/>
</dbReference>
<evidence type="ECO:0000313" key="5">
    <source>
        <dbReference type="EMBL" id="CAA9241652.1"/>
    </source>
</evidence>
<gene>
    <name evidence="5" type="ORF">AVDCRST_MAG76-1801</name>
</gene>
<dbReference type="InterPro" id="IPR051782">
    <property type="entry name" value="ABC_Transporter_VariousFunc"/>
</dbReference>
<dbReference type="PANTHER" id="PTHR42939:SF1">
    <property type="entry name" value="ABC TRANSPORTER ATP-BINDING PROTEIN ALBC-RELATED"/>
    <property type="match status" value="1"/>
</dbReference>
<dbReference type="EMBL" id="CADCSZ010000108">
    <property type="protein sequence ID" value="CAA9241652.1"/>
    <property type="molecule type" value="Genomic_DNA"/>
</dbReference>
<organism evidence="5">
    <name type="scientific">uncultured Acidimicrobiales bacterium</name>
    <dbReference type="NCBI Taxonomy" id="310071"/>
    <lineage>
        <taxon>Bacteria</taxon>
        <taxon>Bacillati</taxon>
        <taxon>Actinomycetota</taxon>
        <taxon>Acidimicrobiia</taxon>
        <taxon>Acidimicrobiales</taxon>
        <taxon>environmental samples</taxon>
    </lineage>
</organism>
<dbReference type="InterPro" id="IPR027417">
    <property type="entry name" value="P-loop_NTPase"/>
</dbReference>
<dbReference type="Pfam" id="PF00005">
    <property type="entry name" value="ABC_tran"/>
    <property type="match status" value="1"/>
</dbReference>
<dbReference type="SMART" id="SM00382">
    <property type="entry name" value="AAA"/>
    <property type="match status" value="1"/>
</dbReference>
<dbReference type="InterPro" id="IPR003593">
    <property type="entry name" value="AAA+_ATPase"/>
</dbReference>
<evidence type="ECO:0000256" key="1">
    <source>
        <dbReference type="ARBA" id="ARBA00022448"/>
    </source>
</evidence>
<evidence type="ECO:0000256" key="2">
    <source>
        <dbReference type="ARBA" id="ARBA00022741"/>
    </source>
</evidence>
<accession>A0A6J4I5G6</accession>
<evidence type="ECO:0000259" key="4">
    <source>
        <dbReference type="PROSITE" id="PS50893"/>
    </source>
</evidence>
<dbReference type="Gene3D" id="3.40.50.300">
    <property type="entry name" value="P-loop containing nucleotide triphosphate hydrolases"/>
    <property type="match status" value="1"/>
</dbReference>
<evidence type="ECO:0000256" key="3">
    <source>
        <dbReference type="ARBA" id="ARBA00022840"/>
    </source>
</evidence>
<keyword evidence="1" id="KW-0813">Transport</keyword>
<dbReference type="CDD" id="cd03230">
    <property type="entry name" value="ABC_DR_subfamily_A"/>
    <property type="match status" value="1"/>
</dbReference>
<reference evidence="5" key="1">
    <citation type="submission" date="2020-02" db="EMBL/GenBank/DDBJ databases">
        <authorList>
            <person name="Meier V. D."/>
        </authorList>
    </citation>
    <scope>NUCLEOTIDE SEQUENCE</scope>
    <source>
        <strain evidence="5">AVDCRST_MAG76</strain>
    </source>
</reference>
<keyword evidence="2" id="KW-0547">Nucleotide-binding</keyword>
<feature type="domain" description="ABC transporter" evidence="4">
    <location>
        <begin position="11"/>
        <end position="229"/>
    </location>
</feature>